<dbReference type="Gene3D" id="3.20.20.70">
    <property type="entry name" value="Aldolase class I"/>
    <property type="match status" value="1"/>
</dbReference>
<evidence type="ECO:0000256" key="1">
    <source>
        <dbReference type="ARBA" id="ARBA00023211"/>
    </source>
</evidence>
<keyword evidence="1" id="KW-0464">Manganese</keyword>
<keyword evidence="4" id="KW-1185">Reference proteome</keyword>
<dbReference type="SUPFAM" id="SSF51569">
    <property type="entry name" value="Aldolase"/>
    <property type="match status" value="1"/>
</dbReference>
<dbReference type="InterPro" id="IPR013785">
    <property type="entry name" value="Aldolase_TIM"/>
</dbReference>
<reference evidence="4" key="1">
    <citation type="journal article" date="2019" name="Int. J. Syst. Evol. Microbiol.">
        <title>The Global Catalogue of Microorganisms (GCM) 10K type strain sequencing project: providing services to taxonomists for standard genome sequencing and annotation.</title>
        <authorList>
            <consortium name="The Broad Institute Genomics Platform"/>
            <consortium name="The Broad Institute Genome Sequencing Center for Infectious Disease"/>
            <person name="Wu L."/>
            <person name="Ma J."/>
        </authorList>
    </citation>
    <scope>NUCLEOTIDE SEQUENCE [LARGE SCALE GENOMIC DNA]</scope>
    <source>
        <strain evidence="4">JCM 17137</strain>
    </source>
</reference>
<evidence type="ECO:0000313" key="3">
    <source>
        <dbReference type="EMBL" id="GAA3756902.1"/>
    </source>
</evidence>
<sequence length="463" mass="49813">MQKEKANSADAARTDMNSFDVPTNFNWNNEESPLAPLPQNIPGEPLASQAAGTELVSECLRDGLQGTASYPSVDKMLQYLSLLSDFGITYACVGIYPGEAGTLNAKMKELLARMRDEVPSIVPSVLSMCTEESLKWTIECKEIHPGLVSLVFMGTAPSRRLVQGWDLSFIQDKLDTFIRKTVDVGIPVIAGTEHTSQTSPEDVRAIVRTQVEAGAHSVAMADTIGTIRPLGTYRLVRFVRQELEALGMPDVKLEWHGHRDMGNALGNAMMATAAGIDRIHVVSRGVGERSGNASLEEIVLNLAAIEAEAGLPPRWEMRELLPLISFYGDMVDVPAPEHGVLGQRYSHTSSGIHTDAILKAHGLADKARGAKDFVLEDKLREMASTVYSAVNPETVGGTTSVGVSPWSGQSTVKLAYMSSGGDPQKLSSEAIENALARANELGRELTAEELEASYAEASAPHGA</sequence>
<protein>
    <recommendedName>
        <fullName evidence="2">Pyruvate carboxyltransferase domain-containing protein</fullName>
    </recommendedName>
</protein>
<dbReference type="PANTHER" id="PTHR10277:SF48">
    <property type="entry name" value="HOMOCITRATE SYNTHASE, CYTOSOLIC ISOZYME-RELATED"/>
    <property type="match status" value="1"/>
</dbReference>
<dbReference type="InterPro" id="IPR050073">
    <property type="entry name" value="2-IPM_HCS-like"/>
</dbReference>
<name>A0ABP7G785_9ACTN</name>
<dbReference type="Proteomes" id="UP001500908">
    <property type="component" value="Unassembled WGS sequence"/>
</dbReference>
<dbReference type="InterPro" id="IPR000891">
    <property type="entry name" value="PYR_CT"/>
</dbReference>
<evidence type="ECO:0000313" key="4">
    <source>
        <dbReference type="Proteomes" id="UP001500908"/>
    </source>
</evidence>
<dbReference type="RefSeq" id="WP_344974416.1">
    <property type="nucleotide sequence ID" value="NZ_BAABDD010000023.1"/>
</dbReference>
<dbReference type="PANTHER" id="PTHR10277">
    <property type="entry name" value="HOMOCITRATE SYNTHASE-RELATED"/>
    <property type="match status" value="1"/>
</dbReference>
<dbReference type="Pfam" id="PF00682">
    <property type="entry name" value="HMGL-like"/>
    <property type="match status" value="1"/>
</dbReference>
<comment type="caution">
    <text evidence="3">The sequence shown here is derived from an EMBL/GenBank/DDBJ whole genome shotgun (WGS) entry which is preliminary data.</text>
</comment>
<proteinExistence type="predicted"/>
<dbReference type="EMBL" id="BAABDD010000023">
    <property type="protein sequence ID" value="GAA3756902.1"/>
    <property type="molecule type" value="Genomic_DNA"/>
</dbReference>
<organism evidence="3 4">
    <name type="scientific">Salinactinospora qingdaonensis</name>
    <dbReference type="NCBI Taxonomy" id="702744"/>
    <lineage>
        <taxon>Bacteria</taxon>
        <taxon>Bacillati</taxon>
        <taxon>Actinomycetota</taxon>
        <taxon>Actinomycetes</taxon>
        <taxon>Streptosporangiales</taxon>
        <taxon>Nocardiopsidaceae</taxon>
        <taxon>Salinactinospora</taxon>
    </lineage>
</organism>
<feature type="domain" description="Pyruvate carboxyltransferase" evidence="2">
    <location>
        <begin position="53"/>
        <end position="321"/>
    </location>
</feature>
<gene>
    <name evidence="3" type="ORF">GCM10022402_39110</name>
</gene>
<evidence type="ECO:0000259" key="2">
    <source>
        <dbReference type="PROSITE" id="PS50991"/>
    </source>
</evidence>
<accession>A0ABP7G785</accession>
<dbReference type="CDD" id="cd03174">
    <property type="entry name" value="DRE_TIM_metallolyase"/>
    <property type="match status" value="1"/>
</dbReference>
<dbReference type="PROSITE" id="PS50991">
    <property type="entry name" value="PYR_CT"/>
    <property type="match status" value="1"/>
</dbReference>